<comment type="caution">
    <text evidence="1">The sequence shown here is derived from an EMBL/GenBank/DDBJ whole genome shotgun (WGS) entry which is preliminary data.</text>
</comment>
<evidence type="ECO:0000313" key="1">
    <source>
        <dbReference type="EMBL" id="NEZ54324.1"/>
    </source>
</evidence>
<dbReference type="AlphaFoldDB" id="A0A6M0RDB0"/>
<gene>
    <name evidence="1" type="ORF">DXZ20_01130</name>
</gene>
<proteinExistence type="predicted"/>
<dbReference type="Proteomes" id="UP000481033">
    <property type="component" value="Unassembled WGS sequence"/>
</dbReference>
<keyword evidence="2" id="KW-1185">Reference proteome</keyword>
<sequence>MERYGLVRSQVYTRINALKAKNPELAPFRAGVRSYISETVLTCLDEVHRLVNEEGLTTGEAADIVAGNSDQSAADSTEQEDSLSVSPQEAPLVALRRVLQTEPLARYELLDKVAERGWRLPTGELALLLGRKELTGEAFECYGYRFTRGDEEDLEISWRVEKTPS</sequence>
<protein>
    <submittedName>
        <fullName evidence="1">Uncharacterized protein</fullName>
    </submittedName>
</protein>
<name>A0A6M0RDB0_9CYAN</name>
<organism evidence="1 2">
    <name type="scientific">Adonisia turfae CCMR0081</name>
    <dbReference type="NCBI Taxonomy" id="2292702"/>
    <lineage>
        <taxon>Bacteria</taxon>
        <taxon>Bacillati</taxon>
        <taxon>Cyanobacteriota</taxon>
        <taxon>Adonisia</taxon>
        <taxon>Adonisia turfae</taxon>
    </lineage>
</organism>
<reference evidence="1 2" key="1">
    <citation type="journal article" date="2020" name="Microb. Ecol.">
        <title>Ecogenomics of the Marine Benthic Filamentous Cyanobacterium Adonisia.</title>
        <authorList>
            <person name="Walter J.M."/>
            <person name="Coutinho F.H."/>
            <person name="Leomil L."/>
            <person name="Hargreaves P.I."/>
            <person name="Campeao M.E."/>
            <person name="Vieira V.V."/>
            <person name="Silva B.S."/>
            <person name="Fistarol G.O."/>
            <person name="Salomon P.S."/>
            <person name="Sawabe T."/>
            <person name="Mino S."/>
            <person name="Hosokawa M."/>
            <person name="Miyashita H."/>
            <person name="Maruyama F."/>
            <person name="van Verk M.C."/>
            <person name="Dutilh B.E."/>
            <person name="Thompson C.C."/>
            <person name="Thompson F.L."/>
        </authorList>
    </citation>
    <scope>NUCLEOTIDE SEQUENCE [LARGE SCALE GENOMIC DNA]</scope>
    <source>
        <strain evidence="1 2">CCMR0081</strain>
    </source>
</reference>
<evidence type="ECO:0000313" key="2">
    <source>
        <dbReference type="Proteomes" id="UP000481033"/>
    </source>
</evidence>
<dbReference type="EMBL" id="QXHD01000003">
    <property type="protein sequence ID" value="NEZ54324.1"/>
    <property type="molecule type" value="Genomic_DNA"/>
</dbReference>
<accession>A0A6M0RDB0</accession>